<feature type="transmembrane region" description="Helical" evidence="8">
    <location>
        <begin position="358"/>
        <end position="379"/>
    </location>
</feature>
<keyword evidence="4 8" id="KW-1133">Transmembrane helix</keyword>
<organism evidence="9 10">
    <name type="scientific">Acanthamoeba castellanii (strain ATCC 30010 / Neff)</name>
    <dbReference type="NCBI Taxonomy" id="1257118"/>
    <lineage>
        <taxon>Eukaryota</taxon>
        <taxon>Amoebozoa</taxon>
        <taxon>Discosea</taxon>
        <taxon>Longamoebia</taxon>
        <taxon>Centramoebida</taxon>
        <taxon>Acanthamoebidae</taxon>
        <taxon>Acanthamoeba</taxon>
    </lineage>
</organism>
<protein>
    <submittedName>
        <fullName evidence="9">Cation transport domain containing protein</fullName>
    </submittedName>
</protein>
<dbReference type="OMA" id="LFALMMY"/>
<dbReference type="AlphaFoldDB" id="L8HI03"/>
<feature type="transmembrane region" description="Helical" evidence="8">
    <location>
        <begin position="33"/>
        <end position="58"/>
    </location>
</feature>
<evidence type="ECO:0000256" key="8">
    <source>
        <dbReference type="SAM" id="Phobius"/>
    </source>
</evidence>
<dbReference type="GeneID" id="14925855"/>
<feature type="region of interest" description="Disordered" evidence="7">
    <location>
        <begin position="436"/>
        <end position="531"/>
    </location>
</feature>
<feature type="transmembrane region" description="Helical" evidence="8">
    <location>
        <begin position="212"/>
        <end position="231"/>
    </location>
</feature>
<dbReference type="Proteomes" id="UP000011083">
    <property type="component" value="Unassembled WGS sequence"/>
</dbReference>
<dbReference type="GO" id="GO:1990573">
    <property type="term" value="P:potassium ion import across plasma membrane"/>
    <property type="evidence" value="ECO:0007669"/>
    <property type="project" value="TreeGrafter"/>
</dbReference>
<sequence>MSYLDALVHGVSTSTQTGLIPTNFAVFSRLGQVILAGIMLLGNGVLITLAPVVTRLYYWHKFSNQHSRSDEYFALWQLLIIVPSYYCFFVGLGWIVLGVYAASAPDALDLMDKNSNNPAWWGLYHSMSAFGNCGYSTFADSMVQWQTQPLPLIVMSILILVGNTAFPLMMRLIVYTLWRVPFLKRSKHVYRYLLDHPRRCYTHLFPAPETRWLLVLLLFLNSVEFLFELILDWDNAAYLQLNAGYKLVNMYFQAIAIRTAGFNSVDLTKLSSAILWLYVGMMYISASPVAITVRYTGQAKNQSRDDSIEAASRAPHKKNTVGSQVQNVFVKHFVCVFLAILFISMIEEVPLAVDPNYSLFKIIFEVVSAYGTVGLSLGYGSNPTSFLGVLSGGSKLVLSFMMILGKHRNLPDSIDTAVTVPKELLFEETDLDEIEVLSESDGDDATQRQRYRDHSHRGHHRHRHEADKKKTKRSSRHVEEDIEESEERKRPGPENEKREVSGEEESEGEDEEGSQFDTGEEDIELGRRNRW</sequence>
<dbReference type="VEuPathDB" id="AmoebaDB:ACA1_174880"/>
<accession>L8HI03</accession>
<evidence type="ECO:0000256" key="5">
    <source>
        <dbReference type="ARBA" id="ARBA00023065"/>
    </source>
</evidence>
<evidence type="ECO:0000256" key="6">
    <source>
        <dbReference type="ARBA" id="ARBA00023136"/>
    </source>
</evidence>
<dbReference type="PANTHER" id="PTHR31064:SF30">
    <property type="entry name" value="HIGH-AFFINITY POTASSIUM TRANSPORT PROTEIN-RELATED"/>
    <property type="match status" value="1"/>
</dbReference>
<evidence type="ECO:0000256" key="2">
    <source>
        <dbReference type="ARBA" id="ARBA00022448"/>
    </source>
</evidence>
<evidence type="ECO:0000313" key="9">
    <source>
        <dbReference type="EMBL" id="ELR24825.1"/>
    </source>
</evidence>
<dbReference type="InterPro" id="IPR003445">
    <property type="entry name" value="Cat_transpt"/>
</dbReference>
<feature type="transmembrane region" description="Helical" evidence="8">
    <location>
        <begin position="78"/>
        <end position="102"/>
    </location>
</feature>
<keyword evidence="10" id="KW-1185">Reference proteome</keyword>
<dbReference type="OrthoDB" id="9999863at2759"/>
<dbReference type="EMBL" id="KB007811">
    <property type="protein sequence ID" value="ELR24825.1"/>
    <property type="molecule type" value="Genomic_DNA"/>
</dbReference>
<proteinExistence type="predicted"/>
<feature type="transmembrane region" description="Helical" evidence="8">
    <location>
        <begin position="328"/>
        <end position="346"/>
    </location>
</feature>
<dbReference type="STRING" id="1257118.L8HI03"/>
<feature type="compositionally biased region" description="Basic and acidic residues" evidence="7">
    <location>
        <begin position="486"/>
        <end position="501"/>
    </location>
</feature>
<dbReference type="GO" id="GO:0005886">
    <property type="term" value="C:plasma membrane"/>
    <property type="evidence" value="ECO:0007669"/>
    <property type="project" value="TreeGrafter"/>
</dbReference>
<dbReference type="InterPro" id="IPR051143">
    <property type="entry name" value="TrkH_K-transport"/>
</dbReference>
<feature type="transmembrane region" description="Helical" evidence="8">
    <location>
        <begin position="273"/>
        <end position="295"/>
    </location>
</feature>
<feature type="compositionally biased region" description="Basic residues" evidence="7">
    <location>
        <begin position="453"/>
        <end position="475"/>
    </location>
</feature>
<keyword evidence="2" id="KW-0813">Transport</keyword>
<feature type="compositionally biased region" description="Acidic residues" evidence="7">
    <location>
        <begin position="502"/>
        <end position="523"/>
    </location>
</feature>
<feature type="transmembrane region" description="Helical" evidence="8">
    <location>
        <begin position="152"/>
        <end position="178"/>
    </location>
</feature>
<evidence type="ECO:0000256" key="1">
    <source>
        <dbReference type="ARBA" id="ARBA00004141"/>
    </source>
</evidence>
<dbReference type="PANTHER" id="PTHR31064">
    <property type="entry name" value="POTASSIUM TRANSPORT PROTEIN DDB_G0292412-RELATED"/>
    <property type="match status" value="1"/>
</dbReference>
<comment type="subcellular location">
    <subcellularLocation>
        <location evidence="1">Membrane</location>
        <topology evidence="1">Multi-pass membrane protein</topology>
    </subcellularLocation>
</comment>
<feature type="transmembrane region" description="Helical" evidence="8">
    <location>
        <begin position="385"/>
        <end position="404"/>
    </location>
</feature>
<reference evidence="9 10" key="1">
    <citation type="journal article" date="2013" name="Genome Biol.">
        <title>Genome of Acanthamoeba castellanii highlights extensive lateral gene transfer and early evolution of tyrosine kinase signaling.</title>
        <authorList>
            <person name="Clarke M."/>
            <person name="Lohan A.J."/>
            <person name="Liu B."/>
            <person name="Lagkouvardos I."/>
            <person name="Roy S."/>
            <person name="Zafar N."/>
            <person name="Bertelli C."/>
            <person name="Schilde C."/>
            <person name="Kianianmomeni A."/>
            <person name="Burglin T.R."/>
            <person name="Frech C."/>
            <person name="Turcotte B."/>
            <person name="Kopec K.O."/>
            <person name="Synnott J.M."/>
            <person name="Choo C."/>
            <person name="Paponov I."/>
            <person name="Finkler A."/>
            <person name="Soon Heng Tan C."/>
            <person name="Hutchins A.P."/>
            <person name="Weinmeier T."/>
            <person name="Rattei T."/>
            <person name="Chu J.S."/>
            <person name="Gimenez G."/>
            <person name="Irimia M."/>
            <person name="Rigden D.J."/>
            <person name="Fitzpatrick D.A."/>
            <person name="Lorenzo-Morales J."/>
            <person name="Bateman A."/>
            <person name="Chiu C.H."/>
            <person name="Tang P."/>
            <person name="Hegemann P."/>
            <person name="Fromm H."/>
            <person name="Raoult D."/>
            <person name="Greub G."/>
            <person name="Miranda-Saavedra D."/>
            <person name="Chen N."/>
            <person name="Nash P."/>
            <person name="Ginger M.L."/>
            <person name="Horn M."/>
            <person name="Schaap P."/>
            <person name="Caler L."/>
            <person name="Loftus B."/>
        </authorList>
    </citation>
    <scope>NUCLEOTIDE SEQUENCE [LARGE SCALE GENOMIC DNA]</scope>
    <source>
        <strain evidence="9 10">Neff</strain>
    </source>
</reference>
<dbReference type="GO" id="GO:0140107">
    <property type="term" value="F:high-affinity potassium ion transmembrane transporter activity"/>
    <property type="evidence" value="ECO:0007669"/>
    <property type="project" value="TreeGrafter"/>
</dbReference>
<name>L8HI03_ACACF</name>
<dbReference type="Pfam" id="PF02386">
    <property type="entry name" value="TrkH"/>
    <property type="match status" value="1"/>
</dbReference>
<keyword evidence="6 8" id="KW-0472">Membrane</keyword>
<dbReference type="GO" id="GO:0030007">
    <property type="term" value="P:intracellular potassium ion homeostasis"/>
    <property type="evidence" value="ECO:0007669"/>
    <property type="project" value="TreeGrafter"/>
</dbReference>
<evidence type="ECO:0000256" key="7">
    <source>
        <dbReference type="SAM" id="MobiDB-lite"/>
    </source>
</evidence>
<gene>
    <name evidence="9" type="ORF">ACA1_174880</name>
</gene>
<evidence type="ECO:0000256" key="3">
    <source>
        <dbReference type="ARBA" id="ARBA00022692"/>
    </source>
</evidence>
<evidence type="ECO:0000256" key="4">
    <source>
        <dbReference type="ARBA" id="ARBA00022989"/>
    </source>
</evidence>
<evidence type="ECO:0000313" key="10">
    <source>
        <dbReference type="Proteomes" id="UP000011083"/>
    </source>
</evidence>
<keyword evidence="3 8" id="KW-0812">Transmembrane</keyword>
<keyword evidence="5" id="KW-0406">Ion transport</keyword>
<dbReference type="KEGG" id="acan:ACA1_174880"/>
<dbReference type="RefSeq" id="XP_004356725.1">
    <property type="nucleotide sequence ID" value="XM_004356672.1"/>
</dbReference>